<feature type="transmembrane region" description="Helical" evidence="7">
    <location>
        <begin position="40"/>
        <end position="63"/>
    </location>
</feature>
<feature type="transmembrane region" description="Helical" evidence="7">
    <location>
        <begin position="444"/>
        <end position="463"/>
    </location>
</feature>
<organism evidence="8 9">
    <name type="scientific">Leifsonia stereocauli</name>
    <dbReference type="NCBI Taxonomy" id="3134136"/>
    <lineage>
        <taxon>Bacteria</taxon>
        <taxon>Bacillati</taxon>
        <taxon>Actinomycetota</taxon>
        <taxon>Actinomycetes</taxon>
        <taxon>Micrococcales</taxon>
        <taxon>Microbacteriaceae</taxon>
        <taxon>Leifsonia</taxon>
    </lineage>
</organism>
<feature type="transmembrane region" description="Helical" evidence="7">
    <location>
        <begin position="69"/>
        <end position="90"/>
    </location>
</feature>
<dbReference type="RefSeq" id="WP_342114646.1">
    <property type="nucleotide sequence ID" value="NZ_JBCAUN010000002.1"/>
</dbReference>
<evidence type="ECO:0000313" key="8">
    <source>
        <dbReference type="EMBL" id="MEN1947430.1"/>
    </source>
</evidence>
<keyword evidence="5 7" id="KW-0472">Membrane</keyword>
<feature type="transmembrane region" description="Helical" evidence="7">
    <location>
        <begin position="172"/>
        <end position="196"/>
    </location>
</feature>
<evidence type="ECO:0000256" key="1">
    <source>
        <dbReference type="ARBA" id="ARBA00004651"/>
    </source>
</evidence>
<proteinExistence type="predicted"/>
<reference evidence="8 9" key="1">
    <citation type="submission" date="2024-03" db="EMBL/GenBank/DDBJ databases">
        <title>YIM 134122 draft genome.</title>
        <authorList>
            <person name="Zuo S."/>
            <person name="Xiong L."/>
        </authorList>
    </citation>
    <scope>NUCLEOTIDE SEQUENCE [LARGE SCALE GENOMIC DNA]</scope>
    <source>
        <strain evidence="8 9">YIM 134122</strain>
    </source>
</reference>
<feature type="transmembrane region" description="Helical" evidence="7">
    <location>
        <begin position="111"/>
        <end position="133"/>
    </location>
</feature>
<evidence type="ECO:0000256" key="2">
    <source>
        <dbReference type="ARBA" id="ARBA00022475"/>
    </source>
</evidence>
<evidence type="ECO:0000256" key="5">
    <source>
        <dbReference type="ARBA" id="ARBA00023136"/>
    </source>
</evidence>
<evidence type="ECO:0000313" key="9">
    <source>
        <dbReference type="Proteomes" id="UP001425155"/>
    </source>
</evidence>
<dbReference type="InterPro" id="IPR050367">
    <property type="entry name" value="APC_superfamily"/>
</dbReference>
<keyword evidence="9" id="KW-1185">Reference proteome</keyword>
<dbReference type="Pfam" id="PF13520">
    <property type="entry name" value="AA_permease_2"/>
    <property type="match status" value="1"/>
</dbReference>
<dbReference type="PIRSF" id="PIRSF006060">
    <property type="entry name" value="AA_transporter"/>
    <property type="match status" value="1"/>
</dbReference>
<keyword evidence="2" id="KW-1003">Cell membrane</keyword>
<name>A0ABU9W604_9MICO</name>
<evidence type="ECO:0000256" key="4">
    <source>
        <dbReference type="ARBA" id="ARBA00022989"/>
    </source>
</evidence>
<feature type="region of interest" description="Disordered" evidence="6">
    <location>
        <begin position="485"/>
        <end position="512"/>
    </location>
</feature>
<dbReference type="InterPro" id="IPR002293">
    <property type="entry name" value="AA/rel_permease1"/>
</dbReference>
<feature type="transmembrane region" description="Helical" evidence="7">
    <location>
        <begin position="308"/>
        <end position="334"/>
    </location>
</feature>
<feature type="transmembrane region" description="Helical" evidence="7">
    <location>
        <begin position="385"/>
        <end position="404"/>
    </location>
</feature>
<feature type="transmembrane region" description="Helical" evidence="7">
    <location>
        <begin position="259"/>
        <end position="288"/>
    </location>
</feature>
<dbReference type="PANTHER" id="PTHR42770">
    <property type="entry name" value="AMINO ACID TRANSPORTER-RELATED"/>
    <property type="match status" value="1"/>
</dbReference>
<comment type="caution">
    <text evidence="8">The sequence shown here is derived from an EMBL/GenBank/DDBJ whole genome shotgun (WGS) entry which is preliminary data.</text>
</comment>
<dbReference type="PANTHER" id="PTHR42770:SF7">
    <property type="entry name" value="MEMBRANE PROTEIN"/>
    <property type="match status" value="1"/>
</dbReference>
<feature type="transmembrane region" description="Helical" evidence="7">
    <location>
        <begin position="355"/>
        <end position="379"/>
    </location>
</feature>
<evidence type="ECO:0000256" key="7">
    <source>
        <dbReference type="SAM" id="Phobius"/>
    </source>
</evidence>
<dbReference type="Proteomes" id="UP001425155">
    <property type="component" value="Unassembled WGS sequence"/>
</dbReference>
<feature type="transmembrane region" description="Helical" evidence="7">
    <location>
        <begin position="216"/>
        <end position="238"/>
    </location>
</feature>
<sequence>MDSSAAATEHAKQQPNLPTPAEVEHAEQPRLARRLGVGGNVLITLSSISPASSVFILGGAALASYGTGVFWAFIIAGVVSIMIAFCYGELASAYPVSGGDYSLVTRALGPAFGVATFFVSLVSLPLILAVFGLGVADYLGVAIAGLSPLGTALVVVALATVTACFNIRTNAWLTGVFLFIEFAALGLLAVLGFIHIERSPAALLSPEFLDPSTNAVAPLAIGGLLLAVTQGIFAYNGYGGAVYFSEETKNATRSIAKAVILSCVITVVAEVVPLTAILLGASSLPALFGDALPVESFLAENAGDTVSLIVLIAIALAIINAIIAIALQAGRLLYTAARDNALPRALSRPLSRVTSGSRVPVVATATMGVIALLACFIPLDVLLTATGSTVAFSYLFIALAALVNHRRKATEGAYRMPLFPLPPIAAIVVIAGIILSAVLDPAQWLSLTISVSIVAAGFLYYYAYLRPRSGTHLVLLDAEAEETTDAAASATDDTTASSANATAAAAPKDPSA</sequence>
<dbReference type="Gene3D" id="1.20.1740.10">
    <property type="entry name" value="Amino acid/polyamine transporter I"/>
    <property type="match status" value="1"/>
</dbReference>
<gene>
    <name evidence="8" type="ORF">WJX64_12800</name>
</gene>
<accession>A0ABU9W604</accession>
<feature type="transmembrane region" description="Helical" evidence="7">
    <location>
        <begin position="139"/>
        <end position="165"/>
    </location>
</feature>
<feature type="region of interest" description="Disordered" evidence="6">
    <location>
        <begin position="1"/>
        <end position="24"/>
    </location>
</feature>
<feature type="compositionally biased region" description="Low complexity" evidence="6">
    <location>
        <begin position="485"/>
        <end position="506"/>
    </location>
</feature>
<keyword evidence="3 7" id="KW-0812">Transmembrane</keyword>
<keyword evidence="4 7" id="KW-1133">Transmembrane helix</keyword>
<comment type="subcellular location">
    <subcellularLocation>
        <location evidence="1">Cell membrane</location>
        <topology evidence="1">Multi-pass membrane protein</topology>
    </subcellularLocation>
</comment>
<protein>
    <submittedName>
        <fullName evidence="8">APC family permease</fullName>
    </submittedName>
</protein>
<feature type="transmembrane region" description="Helical" evidence="7">
    <location>
        <begin position="416"/>
        <end position="438"/>
    </location>
</feature>
<evidence type="ECO:0000256" key="3">
    <source>
        <dbReference type="ARBA" id="ARBA00022692"/>
    </source>
</evidence>
<evidence type="ECO:0000256" key="6">
    <source>
        <dbReference type="SAM" id="MobiDB-lite"/>
    </source>
</evidence>
<dbReference type="EMBL" id="JBCLVG010000002">
    <property type="protein sequence ID" value="MEN1947430.1"/>
    <property type="molecule type" value="Genomic_DNA"/>
</dbReference>